<evidence type="ECO:0000256" key="1">
    <source>
        <dbReference type="SAM" id="MobiDB-lite"/>
    </source>
</evidence>
<comment type="caution">
    <text evidence="2">The sequence shown here is derived from an EMBL/GenBank/DDBJ whole genome shotgun (WGS) entry which is preliminary data.</text>
</comment>
<dbReference type="Proteomes" id="UP001168821">
    <property type="component" value="Unassembled WGS sequence"/>
</dbReference>
<feature type="region of interest" description="Disordered" evidence="1">
    <location>
        <begin position="133"/>
        <end position="166"/>
    </location>
</feature>
<feature type="compositionally biased region" description="Basic and acidic residues" evidence="1">
    <location>
        <begin position="148"/>
        <end position="162"/>
    </location>
</feature>
<keyword evidence="3" id="KW-1185">Reference proteome</keyword>
<dbReference type="EMBL" id="JALNTZ010000003">
    <property type="protein sequence ID" value="KAJ3660051.1"/>
    <property type="molecule type" value="Genomic_DNA"/>
</dbReference>
<protein>
    <submittedName>
        <fullName evidence="2">Uncharacterized protein</fullName>
    </submittedName>
</protein>
<organism evidence="2 3">
    <name type="scientific">Zophobas morio</name>
    <dbReference type="NCBI Taxonomy" id="2755281"/>
    <lineage>
        <taxon>Eukaryota</taxon>
        <taxon>Metazoa</taxon>
        <taxon>Ecdysozoa</taxon>
        <taxon>Arthropoda</taxon>
        <taxon>Hexapoda</taxon>
        <taxon>Insecta</taxon>
        <taxon>Pterygota</taxon>
        <taxon>Neoptera</taxon>
        <taxon>Endopterygota</taxon>
        <taxon>Coleoptera</taxon>
        <taxon>Polyphaga</taxon>
        <taxon>Cucujiformia</taxon>
        <taxon>Tenebrionidae</taxon>
        <taxon>Zophobas</taxon>
    </lineage>
</organism>
<reference evidence="2" key="1">
    <citation type="journal article" date="2023" name="G3 (Bethesda)">
        <title>Whole genome assemblies of Zophobas morio and Tenebrio molitor.</title>
        <authorList>
            <person name="Kaur S."/>
            <person name="Stinson S.A."/>
            <person name="diCenzo G.C."/>
        </authorList>
    </citation>
    <scope>NUCLEOTIDE SEQUENCE</scope>
    <source>
        <strain evidence="2">QUZm001</strain>
    </source>
</reference>
<accession>A0AA38MKN0</accession>
<evidence type="ECO:0000313" key="2">
    <source>
        <dbReference type="EMBL" id="KAJ3660051.1"/>
    </source>
</evidence>
<sequence>MDMFIEMRTLAGVDSSNKYLFGYPNADGHLDASVVLREYSRQCNADFPGSLRSTKLRQQVATMTQLLNLNQNELHQLSDFMGHDFSVHLKHYRMNEINSQITPWSRFFSAVGRTDVYRHRNKSLDQLETYISDNETEEKDESDPDEAVENHVGPEEEFDQVKQDTNSKNYEAKCKHVFVYSFHL</sequence>
<proteinExistence type="predicted"/>
<evidence type="ECO:0000313" key="3">
    <source>
        <dbReference type="Proteomes" id="UP001168821"/>
    </source>
</evidence>
<name>A0AA38MKN0_9CUCU</name>
<dbReference type="AlphaFoldDB" id="A0AA38MKN0"/>
<gene>
    <name evidence="2" type="ORF">Zmor_011706</name>
</gene>
<feature type="compositionally biased region" description="Acidic residues" evidence="1">
    <location>
        <begin position="134"/>
        <end position="147"/>
    </location>
</feature>
<dbReference type="PANTHER" id="PTHR33480:SF1">
    <property type="entry name" value="TYR RECOMBINASE DOMAIN-CONTAINING PROTEIN"/>
    <property type="match status" value="1"/>
</dbReference>
<dbReference type="PANTHER" id="PTHR33480">
    <property type="entry name" value="SET DOMAIN-CONTAINING PROTEIN-RELATED"/>
    <property type="match status" value="1"/>
</dbReference>